<keyword evidence="2" id="KW-0472">Membrane</keyword>
<dbReference type="InterPro" id="IPR008756">
    <property type="entry name" value="Peptidase_M56"/>
</dbReference>
<dbReference type="InterPro" id="IPR051045">
    <property type="entry name" value="TonB-dependent_transducer"/>
</dbReference>
<evidence type="ECO:0000256" key="2">
    <source>
        <dbReference type="SAM" id="Phobius"/>
    </source>
</evidence>
<proteinExistence type="predicted"/>
<dbReference type="EMBL" id="CP042831">
    <property type="protein sequence ID" value="QEE49144.1"/>
    <property type="molecule type" value="Genomic_DNA"/>
</dbReference>
<organism evidence="5 6">
    <name type="scientific">Flavobacterium alkalisoli</name>
    <dbReference type="NCBI Taxonomy" id="2602769"/>
    <lineage>
        <taxon>Bacteria</taxon>
        <taxon>Pseudomonadati</taxon>
        <taxon>Bacteroidota</taxon>
        <taxon>Flavobacteriia</taxon>
        <taxon>Flavobacteriales</taxon>
        <taxon>Flavobacteriaceae</taxon>
        <taxon>Flavobacterium</taxon>
    </lineage>
</organism>
<dbReference type="GO" id="GO:0098797">
    <property type="term" value="C:plasma membrane protein complex"/>
    <property type="evidence" value="ECO:0007669"/>
    <property type="project" value="TreeGrafter"/>
</dbReference>
<dbReference type="AlphaFoldDB" id="A0A5B9FQ92"/>
<name>A0A5B9FQ92_9FLAO</name>
<feature type="transmembrane region" description="Helical" evidence="2">
    <location>
        <begin position="34"/>
        <end position="51"/>
    </location>
</feature>
<dbReference type="OrthoDB" id="1522859at2"/>
<dbReference type="Pfam" id="PF03544">
    <property type="entry name" value="TonB_C"/>
    <property type="match status" value="1"/>
</dbReference>
<sequence>MSEFLIKSAISMAVLLLVYRLLLEKEKMHRFNRFYLLFSLLFSLAIPFLSYSPQTTNSIATTVSQMPTILLQEVTLGEKMQTFGLLQWIIDVYSLITAILLIRFARNLLSFAKKIKNNKKISYKTAILVLLPYKTLPHTFLNYIFVSGDDHTKNAIEKDLYTHELAHVNQKHTMDILLAEVLKTIFWFNPVVYFYKKAIQLNHEFLADEAVITTNHNTTGYQSLLLKLASGDSVALASNINFSITKKRFVMMTKTTPKLQALGKQLLIVPLMAGLFLISCADNETNKNNETESNAAANSEVESNDVEVSNSEPVTNEADSKEAVSEKKDAEKIPPSVKKTEVVKVAEEKEIPSKSASDSDVIRNVAGLTKQPEYPGGMQAFYNYITENFIIPDIKEDKTLKVFVSFIVEKDGSMSNIKILRDPGYGLGEEALRVLKSIPKKWTPGEMNGELVRTNYTIPVTINVKS</sequence>
<dbReference type="SUPFAM" id="SSF74653">
    <property type="entry name" value="TolA/TonB C-terminal domain"/>
    <property type="match status" value="1"/>
</dbReference>
<evidence type="ECO:0000256" key="1">
    <source>
        <dbReference type="SAM" id="MobiDB-lite"/>
    </source>
</evidence>
<feature type="domain" description="Peptidase M56" evidence="4">
    <location>
        <begin position="140"/>
        <end position="251"/>
    </location>
</feature>
<feature type="compositionally biased region" description="Basic and acidic residues" evidence="1">
    <location>
        <begin position="318"/>
        <end position="338"/>
    </location>
</feature>
<keyword evidence="2" id="KW-1133">Transmembrane helix</keyword>
<dbReference type="InterPro" id="IPR037682">
    <property type="entry name" value="TonB_C"/>
</dbReference>
<evidence type="ECO:0000313" key="6">
    <source>
        <dbReference type="Proteomes" id="UP000321222"/>
    </source>
</evidence>
<feature type="transmembrane region" description="Helical" evidence="2">
    <location>
        <begin position="85"/>
        <end position="105"/>
    </location>
</feature>
<evidence type="ECO:0000259" key="3">
    <source>
        <dbReference type="Pfam" id="PF03544"/>
    </source>
</evidence>
<dbReference type="GO" id="GO:0031992">
    <property type="term" value="F:energy transducer activity"/>
    <property type="evidence" value="ECO:0007669"/>
    <property type="project" value="TreeGrafter"/>
</dbReference>
<evidence type="ECO:0000313" key="5">
    <source>
        <dbReference type="EMBL" id="QEE49144.1"/>
    </source>
</evidence>
<keyword evidence="6" id="KW-1185">Reference proteome</keyword>
<evidence type="ECO:0000259" key="4">
    <source>
        <dbReference type="Pfam" id="PF05569"/>
    </source>
</evidence>
<accession>A0A5B9FQ92</accession>
<dbReference type="GO" id="GO:0055085">
    <property type="term" value="P:transmembrane transport"/>
    <property type="evidence" value="ECO:0007669"/>
    <property type="project" value="InterPro"/>
</dbReference>
<dbReference type="Gene3D" id="3.30.1150.10">
    <property type="match status" value="1"/>
</dbReference>
<feature type="region of interest" description="Disordered" evidence="1">
    <location>
        <begin position="288"/>
        <end position="338"/>
    </location>
</feature>
<dbReference type="Pfam" id="PF05569">
    <property type="entry name" value="Peptidase_M56"/>
    <property type="match status" value="1"/>
</dbReference>
<reference evidence="5 6" key="1">
    <citation type="submission" date="2019-08" db="EMBL/GenBank/DDBJ databases">
        <title>Flavobacterium alkalisoli sp. nov., isolated from rhizosphere soil of Suaeda salsa.</title>
        <authorList>
            <person name="Sun J.-Q."/>
            <person name="Xu L."/>
        </authorList>
    </citation>
    <scope>NUCLEOTIDE SEQUENCE [LARGE SCALE GENOMIC DNA]</scope>
    <source>
        <strain evidence="5 6">XS-5</strain>
    </source>
</reference>
<dbReference type="KEGG" id="fak:FUA48_05975"/>
<gene>
    <name evidence="5" type="ORF">FUA48_05975</name>
</gene>
<dbReference type="PANTHER" id="PTHR33446">
    <property type="entry name" value="PROTEIN TONB-RELATED"/>
    <property type="match status" value="1"/>
</dbReference>
<feature type="compositionally biased region" description="Low complexity" evidence="1">
    <location>
        <begin position="291"/>
        <end position="301"/>
    </location>
</feature>
<dbReference type="RefSeq" id="WP_147582699.1">
    <property type="nucleotide sequence ID" value="NZ_CP042831.1"/>
</dbReference>
<protein>
    <submittedName>
        <fullName evidence="5">Regulatory sensor-transducer, BlaR1/MecR1 family protein</fullName>
    </submittedName>
</protein>
<dbReference type="Proteomes" id="UP000321222">
    <property type="component" value="Chromosome"/>
</dbReference>
<dbReference type="PANTHER" id="PTHR33446:SF2">
    <property type="entry name" value="PROTEIN TONB"/>
    <property type="match status" value="1"/>
</dbReference>
<keyword evidence="2" id="KW-0812">Transmembrane</keyword>
<feature type="transmembrane region" description="Helical" evidence="2">
    <location>
        <begin position="6"/>
        <end position="22"/>
    </location>
</feature>
<feature type="domain" description="TonB C-terminal" evidence="3">
    <location>
        <begin position="401"/>
        <end position="460"/>
    </location>
</feature>